<protein>
    <submittedName>
        <fullName evidence="1">Uncharacterized protein</fullName>
    </submittedName>
</protein>
<name>A0A5B7DVD7_PORTR</name>
<accession>A0A5B7DVD7</accession>
<dbReference type="Proteomes" id="UP000324222">
    <property type="component" value="Unassembled WGS sequence"/>
</dbReference>
<sequence length="73" mass="7796">MHRKEVRKVHVGASDSFSRCWGGCEAPGACEEQGDVSGKVCKVGLHPSHPIESSYLLPAFPTPPTIVPRPAAE</sequence>
<comment type="caution">
    <text evidence="1">The sequence shown here is derived from an EMBL/GenBank/DDBJ whole genome shotgun (WGS) entry which is preliminary data.</text>
</comment>
<dbReference type="EMBL" id="VSRR010001409">
    <property type="protein sequence ID" value="MPC25047.1"/>
    <property type="molecule type" value="Genomic_DNA"/>
</dbReference>
<proteinExistence type="predicted"/>
<evidence type="ECO:0000313" key="2">
    <source>
        <dbReference type="Proteomes" id="UP000324222"/>
    </source>
</evidence>
<keyword evidence="2" id="KW-1185">Reference proteome</keyword>
<dbReference type="AlphaFoldDB" id="A0A5B7DVD7"/>
<evidence type="ECO:0000313" key="1">
    <source>
        <dbReference type="EMBL" id="MPC25047.1"/>
    </source>
</evidence>
<gene>
    <name evidence="1" type="ORF">E2C01_018145</name>
</gene>
<organism evidence="1 2">
    <name type="scientific">Portunus trituberculatus</name>
    <name type="common">Swimming crab</name>
    <name type="synonym">Neptunus trituberculatus</name>
    <dbReference type="NCBI Taxonomy" id="210409"/>
    <lineage>
        <taxon>Eukaryota</taxon>
        <taxon>Metazoa</taxon>
        <taxon>Ecdysozoa</taxon>
        <taxon>Arthropoda</taxon>
        <taxon>Crustacea</taxon>
        <taxon>Multicrustacea</taxon>
        <taxon>Malacostraca</taxon>
        <taxon>Eumalacostraca</taxon>
        <taxon>Eucarida</taxon>
        <taxon>Decapoda</taxon>
        <taxon>Pleocyemata</taxon>
        <taxon>Brachyura</taxon>
        <taxon>Eubrachyura</taxon>
        <taxon>Portunoidea</taxon>
        <taxon>Portunidae</taxon>
        <taxon>Portuninae</taxon>
        <taxon>Portunus</taxon>
    </lineage>
</organism>
<reference evidence="1 2" key="1">
    <citation type="submission" date="2019-05" db="EMBL/GenBank/DDBJ databases">
        <title>Another draft genome of Portunus trituberculatus and its Hox gene families provides insights of decapod evolution.</title>
        <authorList>
            <person name="Jeong J.-H."/>
            <person name="Song I."/>
            <person name="Kim S."/>
            <person name="Choi T."/>
            <person name="Kim D."/>
            <person name="Ryu S."/>
            <person name="Kim W."/>
        </authorList>
    </citation>
    <scope>NUCLEOTIDE SEQUENCE [LARGE SCALE GENOMIC DNA]</scope>
    <source>
        <tissue evidence="1">Muscle</tissue>
    </source>
</reference>